<accession>V4C879</accession>
<dbReference type="AlphaFoldDB" id="V4C879"/>
<proteinExistence type="predicted"/>
<evidence type="ECO:0000313" key="2">
    <source>
        <dbReference type="EMBL" id="ESO97909.1"/>
    </source>
</evidence>
<dbReference type="EMBL" id="KB201304">
    <property type="protein sequence ID" value="ESO97909.1"/>
    <property type="molecule type" value="Genomic_DNA"/>
</dbReference>
<feature type="compositionally biased region" description="Basic and acidic residues" evidence="1">
    <location>
        <begin position="23"/>
        <end position="32"/>
    </location>
</feature>
<name>V4C879_LOTGI</name>
<evidence type="ECO:0000313" key="3">
    <source>
        <dbReference type="Proteomes" id="UP000030746"/>
    </source>
</evidence>
<keyword evidence="3" id="KW-1185">Reference proteome</keyword>
<evidence type="ECO:0000256" key="1">
    <source>
        <dbReference type="SAM" id="MobiDB-lite"/>
    </source>
</evidence>
<dbReference type="CTD" id="20235835"/>
<dbReference type="HOGENOM" id="CLU_2087534_0_0_1"/>
<feature type="region of interest" description="Disordered" evidence="1">
    <location>
        <begin position="1"/>
        <end position="32"/>
    </location>
</feature>
<protein>
    <submittedName>
        <fullName evidence="2">Uncharacterized protein</fullName>
    </submittedName>
</protein>
<sequence length="117" mass="12606">MLADPGSRGEDSDGVEGEDESESEKRRGVPSLRERLPMSAGLGVGELRARLGVWFGSVVALDGAGCVVARSAMGWDIAGWVGWWSAIDLIKCGMHTYLTNGHYYTQILATGRVYSKT</sequence>
<dbReference type="RefSeq" id="XP_009051749.1">
    <property type="nucleotide sequence ID" value="XM_009053501.1"/>
</dbReference>
<dbReference type="KEGG" id="lgi:LOTGIDRAFT_153017"/>
<dbReference type="Proteomes" id="UP000030746">
    <property type="component" value="Unassembled WGS sequence"/>
</dbReference>
<reference evidence="2" key="1">
    <citation type="journal article" date="2013" name="Nature">
        <title>Insights into bilaterian evolution from three spiralian genomes.</title>
        <authorList>
            <person name="Simakov O."/>
            <person name="Marletaz F."/>
            <person name="Cho S.J."/>
            <person name="Edsinger-Gonzales E."/>
            <person name="Havlak P."/>
            <person name="Hellsten U."/>
            <person name="Kuo D.H."/>
            <person name="Larsson T."/>
            <person name="Lv J."/>
            <person name="Arendt D."/>
            <person name="Savage R."/>
            <person name="Osoegawa K."/>
            <person name="de Jong P."/>
            <person name="Grimwood J."/>
            <person name="Chapman J.A."/>
            <person name="Shapiro H."/>
            <person name="Aerts A."/>
            <person name="Otillar R.P."/>
            <person name="Terry A.Y."/>
            <person name="Boore J.L."/>
            <person name="Grigoriev I.V."/>
            <person name="Lindberg D.R."/>
            <person name="Seaver E.C."/>
            <person name="Weisblat D.A."/>
            <person name="Putnam N.H."/>
            <person name="Rokhsar D.S."/>
        </authorList>
    </citation>
    <scope>NUCLEOTIDE SEQUENCE [LARGE SCALE GENOMIC DNA]</scope>
</reference>
<dbReference type="GeneID" id="20235835"/>
<feature type="compositionally biased region" description="Acidic residues" evidence="1">
    <location>
        <begin position="12"/>
        <end position="22"/>
    </location>
</feature>
<gene>
    <name evidence="2" type="ORF">LOTGIDRAFT_153017</name>
</gene>
<organism evidence="2 3">
    <name type="scientific">Lottia gigantea</name>
    <name type="common">Giant owl limpet</name>
    <dbReference type="NCBI Taxonomy" id="225164"/>
    <lineage>
        <taxon>Eukaryota</taxon>
        <taxon>Metazoa</taxon>
        <taxon>Spiralia</taxon>
        <taxon>Lophotrochozoa</taxon>
        <taxon>Mollusca</taxon>
        <taxon>Gastropoda</taxon>
        <taxon>Patellogastropoda</taxon>
        <taxon>Lottioidea</taxon>
        <taxon>Lottiidae</taxon>
        <taxon>Lottia</taxon>
    </lineage>
</organism>